<organism evidence="1 4">
    <name type="scientific">Rotaria sordida</name>
    <dbReference type="NCBI Taxonomy" id="392033"/>
    <lineage>
        <taxon>Eukaryota</taxon>
        <taxon>Metazoa</taxon>
        <taxon>Spiralia</taxon>
        <taxon>Gnathifera</taxon>
        <taxon>Rotifera</taxon>
        <taxon>Eurotatoria</taxon>
        <taxon>Bdelloidea</taxon>
        <taxon>Philodinida</taxon>
        <taxon>Philodinidae</taxon>
        <taxon>Rotaria</taxon>
    </lineage>
</organism>
<name>A0A815L0C4_9BILA</name>
<evidence type="ECO:0008006" key="6">
    <source>
        <dbReference type="Google" id="ProtNLM"/>
    </source>
</evidence>
<dbReference type="AlphaFoldDB" id="A0A815L0C4"/>
<dbReference type="Proteomes" id="UP000663854">
    <property type="component" value="Unassembled WGS sequence"/>
</dbReference>
<evidence type="ECO:0000313" key="3">
    <source>
        <dbReference type="EMBL" id="CAF4071369.1"/>
    </source>
</evidence>
<dbReference type="EMBL" id="CAJNOL010007006">
    <property type="protein sequence ID" value="CAF1624097.1"/>
    <property type="molecule type" value="Genomic_DNA"/>
</dbReference>
<evidence type="ECO:0000313" key="4">
    <source>
        <dbReference type="Proteomes" id="UP000663854"/>
    </source>
</evidence>
<protein>
    <recommendedName>
        <fullName evidence="6">Endonuclease/exonuclease/phosphatase domain-containing protein</fullName>
    </recommendedName>
</protein>
<keyword evidence="5" id="KW-1185">Reference proteome</keyword>
<evidence type="ECO:0000313" key="1">
    <source>
        <dbReference type="EMBL" id="CAF1399793.1"/>
    </source>
</evidence>
<reference evidence="1" key="1">
    <citation type="submission" date="2021-02" db="EMBL/GenBank/DDBJ databases">
        <authorList>
            <person name="Nowell W R."/>
        </authorList>
    </citation>
    <scope>NUCLEOTIDE SEQUENCE</scope>
</reference>
<dbReference type="InterPro" id="IPR036691">
    <property type="entry name" value="Endo/exonu/phosph_ase_sf"/>
</dbReference>
<sequence length="139" mass="16139">MDSWKTTARGRQLQKLFKEGFIECINNNDTTFAKNDYEEQLDWILASQPLLSFISNVETHLTLDALSGHKPLNFDIPIEVESKSTSPRISLNFKAAQWSKFRSKSDQQLMLWHYDHHLDSTLNIKEHTSFINNSILVKT</sequence>
<accession>A0A815L0C4</accession>
<comment type="caution">
    <text evidence="1">The sequence shown here is derived from an EMBL/GenBank/DDBJ whole genome shotgun (WGS) entry which is preliminary data.</text>
</comment>
<proteinExistence type="predicted"/>
<evidence type="ECO:0000313" key="2">
    <source>
        <dbReference type="EMBL" id="CAF1624097.1"/>
    </source>
</evidence>
<dbReference type="EMBL" id="CAJOAX010010231">
    <property type="protein sequence ID" value="CAF4071369.1"/>
    <property type="molecule type" value="Genomic_DNA"/>
</dbReference>
<dbReference type="Proteomes" id="UP000663823">
    <property type="component" value="Unassembled WGS sequence"/>
</dbReference>
<dbReference type="Proteomes" id="UP000663870">
    <property type="component" value="Unassembled WGS sequence"/>
</dbReference>
<gene>
    <name evidence="2" type="ORF">JXQ802_LOCUS50961</name>
    <name evidence="3" type="ORF">OTI717_LOCUS32687</name>
    <name evidence="1" type="ORF">PYM288_LOCUS34763</name>
</gene>
<dbReference type="EMBL" id="CAJNOH010005505">
    <property type="protein sequence ID" value="CAF1399793.1"/>
    <property type="molecule type" value="Genomic_DNA"/>
</dbReference>
<evidence type="ECO:0000313" key="5">
    <source>
        <dbReference type="Proteomes" id="UP000663870"/>
    </source>
</evidence>
<dbReference type="Gene3D" id="3.60.10.10">
    <property type="entry name" value="Endonuclease/exonuclease/phosphatase"/>
    <property type="match status" value="1"/>
</dbReference>